<keyword evidence="2" id="KW-0001">2Fe-2S</keyword>
<dbReference type="InterPro" id="IPR041854">
    <property type="entry name" value="BFD-like_2Fe2S-bd_dom_sf"/>
</dbReference>
<dbReference type="GO" id="GO:0046872">
    <property type="term" value="F:metal ion binding"/>
    <property type="evidence" value="ECO:0007669"/>
    <property type="project" value="UniProtKB-KW"/>
</dbReference>
<protein>
    <recommendedName>
        <fullName evidence="8">Bacterioferritin-associated ferredoxin</fullName>
    </recommendedName>
</protein>
<evidence type="ECO:0000256" key="3">
    <source>
        <dbReference type="ARBA" id="ARBA00022723"/>
    </source>
</evidence>
<evidence type="ECO:0000256" key="6">
    <source>
        <dbReference type="ARBA" id="ARBA00023014"/>
    </source>
</evidence>
<dbReference type="Pfam" id="PF04324">
    <property type="entry name" value="Fer2_BFD"/>
    <property type="match status" value="1"/>
</dbReference>
<reference evidence="11 12" key="1">
    <citation type="submission" date="2017-11" db="EMBL/GenBank/DDBJ databases">
        <title>Genome-resolved metagenomics identifies genetic mobility, metabolic interactions, and unexpected diversity in perchlorate-reducing communities.</title>
        <authorList>
            <person name="Barnum T.P."/>
            <person name="Figueroa I.A."/>
            <person name="Carlstrom C.I."/>
            <person name="Lucas L.N."/>
            <person name="Engelbrektson A.L."/>
            <person name="Coates J.D."/>
        </authorList>
    </citation>
    <scope>NUCLEOTIDE SEQUENCE [LARGE SCALE GENOMIC DNA]</scope>
    <source>
        <strain evidence="11">BM301</strain>
    </source>
</reference>
<dbReference type="Gene3D" id="1.10.10.1100">
    <property type="entry name" value="BFD-like [2Fe-2S]-binding domain"/>
    <property type="match status" value="1"/>
</dbReference>
<dbReference type="InterPro" id="IPR052371">
    <property type="entry name" value="BFD-associated_ferredoxin"/>
</dbReference>
<keyword evidence="3" id="KW-0479">Metal-binding</keyword>
<dbReference type="AlphaFoldDB" id="A0A2N6D093"/>
<comment type="cofactor">
    <cofactor evidence="7">
        <name>[2Fe-2S] cluster</name>
        <dbReference type="ChEBI" id="CHEBI:190135"/>
    </cofactor>
</comment>
<dbReference type="EMBL" id="PKUN01000002">
    <property type="protein sequence ID" value="PLX63085.1"/>
    <property type="molecule type" value="Genomic_DNA"/>
</dbReference>
<evidence type="ECO:0000256" key="5">
    <source>
        <dbReference type="ARBA" id="ARBA00023004"/>
    </source>
</evidence>
<dbReference type="RefSeq" id="WP_029132423.1">
    <property type="nucleotide sequence ID" value="NZ_CAXXYC010000003.1"/>
</dbReference>
<comment type="similarity">
    <text evidence="9">Belongs to the Bfd family.</text>
</comment>
<keyword evidence="5" id="KW-0408">Iron</keyword>
<evidence type="ECO:0000313" key="12">
    <source>
        <dbReference type="Proteomes" id="UP000235015"/>
    </source>
</evidence>
<gene>
    <name evidence="11" type="ORF">C0630_02690</name>
</gene>
<sequence length="66" mass="6713">MYVCICHGVTDKDIRAAANNGANSLEALGEQLNVATCCGRCADCARSVLLEVIQSPACAPNCAAAA</sequence>
<dbReference type="GO" id="GO:0051537">
    <property type="term" value="F:2 iron, 2 sulfur cluster binding"/>
    <property type="evidence" value="ECO:0007669"/>
    <property type="project" value="UniProtKB-KW"/>
</dbReference>
<proteinExistence type="inferred from homology"/>
<dbReference type="PANTHER" id="PTHR37424:SF1">
    <property type="entry name" value="BACTERIOFERRITIN-ASSOCIATED FERREDOXIN"/>
    <property type="match status" value="1"/>
</dbReference>
<evidence type="ECO:0000259" key="10">
    <source>
        <dbReference type="Pfam" id="PF04324"/>
    </source>
</evidence>
<evidence type="ECO:0000256" key="1">
    <source>
        <dbReference type="ARBA" id="ARBA00022448"/>
    </source>
</evidence>
<dbReference type="InterPro" id="IPR007419">
    <property type="entry name" value="BFD-like_2Fe2S-bd_dom"/>
</dbReference>
<evidence type="ECO:0000256" key="9">
    <source>
        <dbReference type="ARBA" id="ARBA00046332"/>
    </source>
</evidence>
<evidence type="ECO:0000256" key="2">
    <source>
        <dbReference type="ARBA" id="ARBA00022714"/>
    </source>
</evidence>
<comment type="caution">
    <text evidence="11">The sequence shown here is derived from an EMBL/GenBank/DDBJ whole genome shotgun (WGS) entry which is preliminary data.</text>
</comment>
<evidence type="ECO:0000256" key="7">
    <source>
        <dbReference type="ARBA" id="ARBA00034078"/>
    </source>
</evidence>
<dbReference type="PANTHER" id="PTHR37424">
    <property type="entry name" value="BACTERIOFERRITIN-ASSOCIATED FERREDOXIN"/>
    <property type="match status" value="1"/>
</dbReference>
<evidence type="ECO:0000256" key="4">
    <source>
        <dbReference type="ARBA" id="ARBA00022982"/>
    </source>
</evidence>
<accession>A0A2N6D093</accession>
<feature type="domain" description="BFD-like [2Fe-2S]-binding" evidence="10">
    <location>
        <begin position="2"/>
        <end position="49"/>
    </location>
</feature>
<evidence type="ECO:0000313" key="11">
    <source>
        <dbReference type="EMBL" id="PLX63085.1"/>
    </source>
</evidence>
<name>A0A2N6D093_9GAMM</name>
<evidence type="ECO:0000256" key="8">
    <source>
        <dbReference type="ARBA" id="ARBA00039386"/>
    </source>
</evidence>
<dbReference type="STRING" id="1111735.GCA_000428045_02781"/>
<keyword evidence="4" id="KW-0249">Electron transport</keyword>
<keyword evidence="6" id="KW-0411">Iron-sulfur</keyword>
<keyword evidence="1" id="KW-0813">Transport</keyword>
<dbReference type="Proteomes" id="UP000235015">
    <property type="component" value="Unassembled WGS sequence"/>
</dbReference>
<organism evidence="11 12">
    <name type="scientific">Sedimenticola selenatireducens</name>
    <dbReference type="NCBI Taxonomy" id="191960"/>
    <lineage>
        <taxon>Bacteria</taxon>
        <taxon>Pseudomonadati</taxon>
        <taxon>Pseudomonadota</taxon>
        <taxon>Gammaproteobacteria</taxon>
        <taxon>Chromatiales</taxon>
        <taxon>Sedimenticolaceae</taxon>
        <taxon>Sedimenticola</taxon>
    </lineage>
</organism>